<feature type="signal peptide" evidence="5">
    <location>
        <begin position="1"/>
        <end position="21"/>
    </location>
</feature>
<dbReference type="InterPro" id="IPR036942">
    <property type="entry name" value="Beta-barrel_TonB_sf"/>
</dbReference>
<comment type="subcellular location">
    <subcellularLocation>
        <location evidence="1 4">Cell outer membrane</location>
    </subcellularLocation>
</comment>
<reference evidence="8 9" key="1">
    <citation type="submission" date="2018-06" db="EMBL/GenBank/DDBJ databases">
        <title>Novel Chryseobacterium species.</title>
        <authorList>
            <person name="Newman J."/>
            <person name="Hugo C."/>
            <person name="Oosthuizen L."/>
            <person name="Charimba G."/>
        </authorList>
    </citation>
    <scope>NUCLEOTIDE SEQUENCE [LARGE SCALE GENOMIC DNA]</scope>
    <source>
        <strain evidence="8 9">7_F195</strain>
    </source>
</reference>
<dbReference type="InterPro" id="IPR000531">
    <property type="entry name" value="Beta-barrel_TonB"/>
</dbReference>
<sequence length="1096" mass="124229">MKSMKCGFTIAALFFTVAAEAQELVQKVSFSVPASRPLIEVLEEFAGKTGMRLAYSQVDIKELKVKGVKCENTSVNNCLKDIIGRLPVVFRLHGDLISIKYEGTQAAAPGNGRISGKIVDEVGSPVVGAEVHIAGRTAVTDNNGDFTLDLPSGTYQLTIRAPKYNTLRVEKLPVTGRETNTVSFALNRASDKITDIQEVVVTATRKADTQAGLLALQKKAAQMSDGISAEQISKTPDNDVGGTLKRVTGITTIDNKYVVVRSMGERWNTAAMDGINLPSTEAYNQNFSFDIIPTAMVESVIVSKSATPDMNASFAGGYVEVRTKDIPNENFTTISTGTSYNDQTAFKEFLTRKRGKYDYFGYDDGSRDFPRGLEAMDWNNPRFFEQSKQFTNDNFSTYRTRGDMGSNLQLALGRTYALKNNNKWGFAGALILRNEQNKLDIDHTGRGNWLDTTGMPDANGQIPFYNFKNSGGSYNYNSTLAGMLNFGLQWGKNRVSFRNSYTHIFDNTLTRVTGWNEYTTGSGMASNAELAYNYFYHGIIPNNDPSQIQNLDRPYTDNINYPVFQSLLQNKLEGNHKIGNTEVSWFAARTGVASDTKDYTQYITRYDFIGNEILAFHKIYNSGADFYRGYIENKETDYNYGASFKWDMDAGSFKNSLKTGYAGTIKTNTNQQQKFFLRVDENRDVPNSEKNYLTMYGSLADWFNGSHYVPGGIGWETKGLYKNDKYEGEVNQHAVYIMFDNRWKNKLRLVWGLRAEYFKYDMISQQLDPADSKYITRTTIEEKPWQWMPSVNFTYSPTNKMNLRLAYNKSVIRPQFNERTGLPYFDPIANGLIYNTEMTSSVINNYDFKFEWFPGLGEIFSAGLYYKNIDRPIEREGHISSEGNLYLYNGNSKNAKLIGVEAEVRKNLAFIAESPFLEKLFVSGNFTYNHTKVVAFRDLYKTGDHDETYEVKRPLYGQTPYAYNLGLIYDGDRLGLSFLYNAKGDQYITVGYAYKGEEIQRPYAVADAQISYKFLRNKNFELKFNVRNLFNRVKEYYNNFNSYLAAKDGPGSTVGTEREGWELLPGATDRYDKNIDKIMFRAYSGRMFSVSVNYTF</sequence>
<dbReference type="Gene3D" id="2.60.40.1120">
    <property type="entry name" value="Carboxypeptidase-like, regulatory domain"/>
    <property type="match status" value="1"/>
</dbReference>
<dbReference type="GO" id="GO:0009279">
    <property type="term" value="C:cell outer membrane"/>
    <property type="evidence" value="ECO:0007669"/>
    <property type="project" value="UniProtKB-SubCell"/>
</dbReference>
<dbReference type="EMBL" id="QNVV01000008">
    <property type="protein sequence ID" value="REC47443.1"/>
    <property type="molecule type" value="Genomic_DNA"/>
</dbReference>
<keyword evidence="2 4" id="KW-0472">Membrane</keyword>
<dbReference type="SUPFAM" id="SSF56935">
    <property type="entry name" value="Porins"/>
    <property type="match status" value="1"/>
</dbReference>
<dbReference type="Gene3D" id="2.40.170.20">
    <property type="entry name" value="TonB-dependent receptor, beta-barrel domain"/>
    <property type="match status" value="1"/>
</dbReference>
<keyword evidence="9" id="KW-1185">Reference proteome</keyword>
<dbReference type="Pfam" id="PF07715">
    <property type="entry name" value="Plug"/>
    <property type="match status" value="1"/>
</dbReference>
<dbReference type="AlphaFoldDB" id="A0A3D9B1J1"/>
<evidence type="ECO:0000256" key="2">
    <source>
        <dbReference type="ARBA" id="ARBA00023136"/>
    </source>
</evidence>
<evidence type="ECO:0000256" key="1">
    <source>
        <dbReference type="ARBA" id="ARBA00004442"/>
    </source>
</evidence>
<feature type="domain" description="TonB-dependent receptor-like beta-barrel" evidence="6">
    <location>
        <begin position="601"/>
        <end position="1029"/>
    </location>
</feature>
<evidence type="ECO:0000256" key="3">
    <source>
        <dbReference type="ARBA" id="ARBA00023237"/>
    </source>
</evidence>
<evidence type="ECO:0000313" key="8">
    <source>
        <dbReference type="EMBL" id="REC47443.1"/>
    </source>
</evidence>
<evidence type="ECO:0000259" key="7">
    <source>
        <dbReference type="Pfam" id="PF07715"/>
    </source>
</evidence>
<evidence type="ECO:0000259" key="6">
    <source>
        <dbReference type="Pfam" id="PF00593"/>
    </source>
</evidence>
<dbReference type="OrthoDB" id="9768470at2"/>
<keyword evidence="5" id="KW-0732">Signal</keyword>
<accession>A0A3D9B1J1</accession>
<feature type="domain" description="TonB-dependent receptor plug" evidence="7">
    <location>
        <begin position="218"/>
        <end position="316"/>
    </location>
</feature>
<dbReference type="InterPro" id="IPR037066">
    <property type="entry name" value="Plug_dom_sf"/>
</dbReference>
<evidence type="ECO:0000256" key="5">
    <source>
        <dbReference type="SAM" id="SignalP"/>
    </source>
</evidence>
<name>A0A3D9B1J1_9FLAO</name>
<dbReference type="RefSeq" id="WP_115928237.1">
    <property type="nucleotide sequence ID" value="NZ_QNVV01000008.1"/>
</dbReference>
<comment type="caution">
    <text evidence="8">The sequence shown here is derived from an EMBL/GenBank/DDBJ whole genome shotgun (WGS) entry which is preliminary data.</text>
</comment>
<gene>
    <name evidence="8" type="ORF">DRF67_10380</name>
</gene>
<dbReference type="SUPFAM" id="SSF49464">
    <property type="entry name" value="Carboxypeptidase regulatory domain-like"/>
    <property type="match status" value="1"/>
</dbReference>
<dbReference type="Pfam" id="PF00593">
    <property type="entry name" value="TonB_dep_Rec_b-barrel"/>
    <property type="match status" value="1"/>
</dbReference>
<dbReference type="PANTHER" id="PTHR40980:SF4">
    <property type="entry name" value="TONB-DEPENDENT RECEPTOR-LIKE BETA-BARREL DOMAIN-CONTAINING PROTEIN"/>
    <property type="match status" value="1"/>
</dbReference>
<dbReference type="Gene3D" id="2.170.130.10">
    <property type="entry name" value="TonB-dependent receptor, plug domain"/>
    <property type="match status" value="1"/>
</dbReference>
<keyword evidence="4" id="KW-0798">TonB box</keyword>
<dbReference type="Pfam" id="PF13620">
    <property type="entry name" value="CarboxypepD_reg"/>
    <property type="match status" value="1"/>
</dbReference>
<comment type="similarity">
    <text evidence="4">Belongs to the TonB-dependent receptor family.</text>
</comment>
<dbReference type="InterPro" id="IPR012910">
    <property type="entry name" value="Plug_dom"/>
</dbReference>
<protein>
    <submittedName>
        <fullName evidence="8">TonB-dependent receptor</fullName>
    </submittedName>
</protein>
<feature type="chain" id="PRO_5017712888" evidence="5">
    <location>
        <begin position="22"/>
        <end position="1096"/>
    </location>
</feature>
<dbReference type="InterPro" id="IPR008969">
    <property type="entry name" value="CarboxyPept-like_regulatory"/>
</dbReference>
<evidence type="ECO:0000256" key="4">
    <source>
        <dbReference type="RuleBase" id="RU003357"/>
    </source>
</evidence>
<dbReference type="PANTHER" id="PTHR40980">
    <property type="entry name" value="PLUG DOMAIN-CONTAINING PROTEIN"/>
    <property type="match status" value="1"/>
</dbReference>
<keyword evidence="8" id="KW-0675">Receptor</keyword>
<evidence type="ECO:0000313" key="9">
    <source>
        <dbReference type="Proteomes" id="UP000256257"/>
    </source>
</evidence>
<keyword evidence="3" id="KW-0998">Cell outer membrane</keyword>
<organism evidence="8 9">
    <name type="scientific">Chryseobacterium pennipullorum</name>
    <dbReference type="NCBI Taxonomy" id="2258963"/>
    <lineage>
        <taxon>Bacteria</taxon>
        <taxon>Pseudomonadati</taxon>
        <taxon>Bacteroidota</taxon>
        <taxon>Flavobacteriia</taxon>
        <taxon>Flavobacteriales</taxon>
        <taxon>Weeksellaceae</taxon>
        <taxon>Chryseobacterium group</taxon>
        <taxon>Chryseobacterium</taxon>
    </lineage>
</organism>
<dbReference type="Proteomes" id="UP000256257">
    <property type="component" value="Unassembled WGS sequence"/>
</dbReference>
<proteinExistence type="inferred from homology"/>